<organism evidence="13 14">
    <name type="scientific">Dentiscutata erythropus</name>
    <dbReference type="NCBI Taxonomy" id="1348616"/>
    <lineage>
        <taxon>Eukaryota</taxon>
        <taxon>Fungi</taxon>
        <taxon>Fungi incertae sedis</taxon>
        <taxon>Mucoromycota</taxon>
        <taxon>Glomeromycotina</taxon>
        <taxon>Glomeromycetes</taxon>
        <taxon>Diversisporales</taxon>
        <taxon>Gigasporaceae</taxon>
        <taxon>Dentiscutata</taxon>
    </lineage>
</organism>
<sequence length="249" mass="27562">SQMASQQETAGLNSTQLILSLPSLVWHETLFPFSILGFVSLMIMTVGGSTTSAILTGNAPSWLASNTTMTTYLWIYSIMFYFPNFHQYFTSIPPFILDPILITADGFIRANAICSSGVDRIRFGKHDNPLLNTSWVAILICGTLSGCGGGLWESTFQLASPKWTFSTPPAFINPPYDMKTSFITALLYTLTTSDIQFPIMSFTPMLDIDQGRALAIICFVGLNLAKLKDPTHIRYSQETKSIENKDKVQ</sequence>
<evidence type="ECO:0000313" key="13">
    <source>
        <dbReference type="EMBL" id="CAG8801593.1"/>
    </source>
</evidence>
<comment type="subcellular location">
    <subcellularLocation>
        <location evidence="1">Endomembrane system</location>
        <topology evidence="1">Multi-pass membrane protein</topology>
    </subcellularLocation>
</comment>
<reference evidence="13" key="1">
    <citation type="submission" date="2021-06" db="EMBL/GenBank/DDBJ databases">
        <authorList>
            <person name="Kallberg Y."/>
            <person name="Tangrot J."/>
            <person name="Rosling A."/>
        </authorList>
    </citation>
    <scope>NUCLEOTIDE SEQUENCE</scope>
    <source>
        <strain evidence="13">MA453B</strain>
    </source>
</reference>
<evidence type="ECO:0000256" key="8">
    <source>
        <dbReference type="ARBA" id="ARBA00022989"/>
    </source>
</evidence>
<comment type="similarity">
    <text evidence="2">Belongs to the TMEM38 family.</text>
</comment>
<dbReference type="AlphaFoldDB" id="A0A9N9JZL1"/>
<evidence type="ECO:0000256" key="9">
    <source>
        <dbReference type="ARBA" id="ARBA00023065"/>
    </source>
</evidence>
<evidence type="ECO:0000256" key="12">
    <source>
        <dbReference type="SAM" id="Phobius"/>
    </source>
</evidence>
<keyword evidence="8 12" id="KW-1133">Transmembrane helix</keyword>
<dbReference type="EMBL" id="CAJVPY010036047">
    <property type="protein sequence ID" value="CAG8801593.1"/>
    <property type="molecule type" value="Genomic_DNA"/>
</dbReference>
<dbReference type="InterPro" id="IPR007866">
    <property type="entry name" value="TRIC_channel"/>
</dbReference>
<name>A0A9N9JZL1_9GLOM</name>
<keyword evidence="4" id="KW-0633">Potassium transport</keyword>
<evidence type="ECO:0000256" key="7">
    <source>
        <dbReference type="ARBA" id="ARBA00022958"/>
    </source>
</evidence>
<dbReference type="GO" id="GO:0005267">
    <property type="term" value="F:potassium channel activity"/>
    <property type="evidence" value="ECO:0007669"/>
    <property type="project" value="UniProtKB-KW"/>
</dbReference>
<evidence type="ECO:0000256" key="2">
    <source>
        <dbReference type="ARBA" id="ARBA00005766"/>
    </source>
</evidence>
<evidence type="ECO:0000256" key="1">
    <source>
        <dbReference type="ARBA" id="ARBA00004127"/>
    </source>
</evidence>
<feature type="transmembrane region" description="Helical" evidence="12">
    <location>
        <begin position="129"/>
        <end position="152"/>
    </location>
</feature>
<gene>
    <name evidence="13" type="ORF">DERYTH_LOCUS23485</name>
</gene>
<protein>
    <submittedName>
        <fullName evidence="13">9375_t:CDS:1</fullName>
    </submittedName>
</protein>
<evidence type="ECO:0000256" key="3">
    <source>
        <dbReference type="ARBA" id="ARBA00022448"/>
    </source>
</evidence>
<dbReference type="OrthoDB" id="206005at2759"/>
<evidence type="ECO:0000256" key="10">
    <source>
        <dbReference type="ARBA" id="ARBA00023136"/>
    </source>
</evidence>
<keyword evidence="14" id="KW-1185">Reference proteome</keyword>
<keyword evidence="6" id="KW-0631">Potassium channel</keyword>
<keyword evidence="9" id="KW-0406">Ion transport</keyword>
<keyword evidence="11" id="KW-0407">Ion channel</keyword>
<feature type="non-terminal residue" evidence="13">
    <location>
        <position position="249"/>
    </location>
</feature>
<dbReference type="GO" id="GO:0016020">
    <property type="term" value="C:membrane"/>
    <property type="evidence" value="ECO:0007669"/>
    <property type="project" value="InterPro"/>
</dbReference>
<evidence type="ECO:0000256" key="6">
    <source>
        <dbReference type="ARBA" id="ARBA00022826"/>
    </source>
</evidence>
<comment type="caution">
    <text evidence="13">The sequence shown here is derived from an EMBL/GenBank/DDBJ whole genome shotgun (WGS) entry which is preliminary data.</text>
</comment>
<evidence type="ECO:0000256" key="5">
    <source>
        <dbReference type="ARBA" id="ARBA00022692"/>
    </source>
</evidence>
<dbReference type="Pfam" id="PF05197">
    <property type="entry name" value="TRIC"/>
    <property type="match status" value="1"/>
</dbReference>
<dbReference type="GO" id="GO:0042802">
    <property type="term" value="F:identical protein binding"/>
    <property type="evidence" value="ECO:0007669"/>
    <property type="project" value="InterPro"/>
</dbReference>
<proteinExistence type="inferred from homology"/>
<evidence type="ECO:0000256" key="4">
    <source>
        <dbReference type="ARBA" id="ARBA00022538"/>
    </source>
</evidence>
<evidence type="ECO:0000256" key="11">
    <source>
        <dbReference type="ARBA" id="ARBA00023303"/>
    </source>
</evidence>
<feature type="transmembrane region" description="Helical" evidence="12">
    <location>
        <begin position="62"/>
        <end position="82"/>
    </location>
</feature>
<feature type="transmembrane region" description="Helical" evidence="12">
    <location>
        <begin position="30"/>
        <end position="55"/>
    </location>
</feature>
<accession>A0A9N9JZL1</accession>
<keyword evidence="5 12" id="KW-0812">Transmembrane</keyword>
<dbReference type="GO" id="GO:0012505">
    <property type="term" value="C:endomembrane system"/>
    <property type="evidence" value="ECO:0007669"/>
    <property type="project" value="UniProtKB-SubCell"/>
</dbReference>
<keyword evidence="3" id="KW-0813">Transport</keyword>
<keyword evidence="7" id="KW-0630">Potassium</keyword>
<evidence type="ECO:0000313" key="14">
    <source>
        <dbReference type="Proteomes" id="UP000789405"/>
    </source>
</evidence>
<keyword evidence="10 12" id="KW-0472">Membrane</keyword>
<dbReference type="Proteomes" id="UP000789405">
    <property type="component" value="Unassembled WGS sequence"/>
</dbReference>